<feature type="region of interest" description="Disordered" evidence="1">
    <location>
        <begin position="283"/>
        <end position="304"/>
    </location>
</feature>
<dbReference type="OrthoDB" id="2887417at2759"/>
<evidence type="ECO:0000256" key="1">
    <source>
        <dbReference type="SAM" id="MobiDB-lite"/>
    </source>
</evidence>
<gene>
    <name evidence="2" type="ORF">CVT24_012637</name>
</gene>
<dbReference type="EMBL" id="NHTK01005854">
    <property type="protein sequence ID" value="PPQ72742.1"/>
    <property type="molecule type" value="Genomic_DNA"/>
</dbReference>
<evidence type="ECO:0008006" key="4">
    <source>
        <dbReference type="Google" id="ProtNLM"/>
    </source>
</evidence>
<protein>
    <recommendedName>
        <fullName evidence="4">F-box domain-containing protein</fullName>
    </recommendedName>
</protein>
<comment type="caution">
    <text evidence="2">The sequence shown here is derived from an EMBL/GenBank/DDBJ whole genome shotgun (WGS) entry which is preliminary data.</text>
</comment>
<accession>A0A409W2M0</accession>
<evidence type="ECO:0000313" key="2">
    <source>
        <dbReference type="EMBL" id="PPQ72742.1"/>
    </source>
</evidence>
<proteinExistence type="predicted"/>
<reference evidence="2 3" key="1">
    <citation type="journal article" date="2018" name="Evol. Lett.">
        <title>Horizontal gene cluster transfer increased hallucinogenic mushroom diversity.</title>
        <authorList>
            <person name="Reynolds H.T."/>
            <person name="Vijayakumar V."/>
            <person name="Gluck-Thaler E."/>
            <person name="Korotkin H.B."/>
            <person name="Matheny P.B."/>
            <person name="Slot J.C."/>
        </authorList>
    </citation>
    <scope>NUCLEOTIDE SEQUENCE [LARGE SCALE GENOMIC DNA]</scope>
    <source>
        <strain evidence="2 3">2629</strain>
    </source>
</reference>
<dbReference type="AlphaFoldDB" id="A0A409W2M0"/>
<sequence length="445" mass="51360">MRKPPRTLKPFDLPQEIIDNILDHLAQISDKDDEARQTLRSCLVVSRLFTRRSRQNLLLDVTVSQQTWSRTQVLMRTFRQEPFLLTCLRSLQLRVAEQEEPNYDQVLEFTQMTVGRCPNLKHLAVAFYGHDPELDTSSPFSFHLGLRTDVFTMISGANLNSLALTNMFHIPMEAVLLDCFHLERLEVVKCHFISKEVSIDRIPDLLPFYRTVKYLRISNDNDNFFVAATAVHVGQRPRFSKLESLVWEFSSHDDIFWMGVHLESAPLLETLELWVLFNNTESFSNDPSNPRTHRLNDTDTPDTPERVHLGRIKSLKTLTLNIITSDPSNLLGHTTDCVIFSPFSFRSPPTVHVININVTAYCKWFDIEDFMENDRTGWRYLDGSLSNPKSYPNLTHVNLCFHLLPLPGTVLPPLSELKTEFSVLYRFPRLARREGLALTTSVTRE</sequence>
<dbReference type="InParanoid" id="A0A409W2M0"/>
<keyword evidence="3" id="KW-1185">Reference proteome</keyword>
<name>A0A409W2M0_9AGAR</name>
<evidence type="ECO:0000313" key="3">
    <source>
        <dbReference type="Proteomes" id="UP000284842"/>
    </source>
</evidence>
<dbReference type="SUPFAM" id="SSF52047">
    <property type="entry name" value="RNI-like"/>
    <property type="match status" value="1"/>
</dbReference>
<organism evidence="2 3">
    <name type="scientific">Panaeolus cyanescens</name>
    <dbReference type="NCBI Taxonomy" id="181874"/>
    <lineage>
        <taxon>Eukaryota</taxon>
        <taxon>Fungi</taxon>
        <taxon>Dikarya</taxon>
        <taxon>Basidiomycota</taxon>
        <taxon>Agaricomycotina</taxon>
        <taxon>Agaricomycetes</taxon>
        <taxon>Agaricomycetidae</taxon>
        <taxon>Agaricales</taxon>
        <taxon>Agaricineae</taxon>
        <taxon>Galeropsidaceae</taxon>
        <taxon>Panaeolus</taxon>
    </lineage>
</organism>
<dbReference type="Proteomes" id="UP000284842">
    <property type="component" value="Unassembled WGS sequence"/>
</dbReference>